<dbReference type="InterPro" id="IPR036397">
    <property type="entry name" value="RNaseH_sf"/>
</dbReference>
<dbReference type="OrthoDB" id="5151590at2759"/>
<feature type="domain" description="Tc1-like transposase DDE" evidence="2">
    <location>
        <begin position="31"/>
        <end position="142"/>
    </location>
</feature>
<evidence type="ECO:0000256" key="1">
    <source>
        <dbReference type="SAM" id="MobiDB-lite"/>
    </source>
</evidence>
<feature type="region of interest" description="Disordered" evidence="1">
    <location>
        <begin position="1"/>
        <end position="21"/>
    </location>
</feature>
<dbReference type="RefSeq" id="XP_007800694.1">
    <property type="nucleotide sequence ID" value="XM_007802503.1"/>
</dbReference>
<dbReference type="GO" id="GO:0003676">
    <property type="term" value="F:nucleic acid binding"/>
    <property type="evidence" value="ECO:0007669"/>
    <property type="project" value="InterPro"/>
</dbReference>
<evidence type="ECO:0000313" key="3">
    <source>
        <dbReference type="EMBL" id="ERF73691.1"/>
    </source>
</evidence>
<proteinExistence type="predicted"/>
<dbReference type="OMA" id="WDHEISI"/>
<organism evidence="3 4">
    <name type="scientific">Endocarpon pusillum (strain Z07020 / HMAS-L-300199)</name>
    <name type="common">Lichen-forming fungus</name>
    <dbReference type="NCBI Taxonomy" id="1263415"/>
    <lineage>
        <taxon>Eukaryota</taxon>
        <taxon>Fungi</taxon>
        <taxon>Dikarya</taxon>
        <taxon>Ascomycota</taxon>
        <taxon>Pezizomycotina</taxon>
        <taxon>Eurotiomycetes</taxon>
        <taxon>Chaetothyriomycetidae</taxon>
        <taxon>Verrucariales</taxon>
        <taxon>Verrucariaceae</taxon>
        <taxon>Endocarpon</taxon>
    </lineage>
</organism>
<reference evidence="4" key="1">
    <citation type="journal article" date="2014" name="BMC Genomics">
        <title>Genome characteristics reveal the impact of lichenization on lichen-forming fungus Endocarpon pusillum Hedwig (Verrucariales, Ascomycota).</title>
        <authorList>
            <person name="Wang Y.-Y."/>
            <person name="Liu B."/>
            <person name="Zhang X.-Y."/>
            <person name="Zhou Q.-M."/>
            <person name="Zhang T."/>
            <person name="Li H."/>
            <person name="Yu Y.-F."/>
            <person name="Zhang X.-L."/>
            <person name="Hao X.-Y."/>
            <person name="Wang M."/>
            <person name="Wang L."/>
            <person name="Wei J.-C."/>
        </authorList>
    </citation>
    <scope>NUCLEOTIDE SEQUENCE [LARGE SCALE GENOMIC DNA]</scope>
    <source>
        <strain evidence="4">Z07020 / HMAS-L-300199</strain>
    </source>
</reference>
<evidence type="ECO:0000259" key="2">
    <source>
        <dbReference type="Pfam" id="PF13358"/>
    </source>
</evidence>
<dbReference type="eggNOG" id="ENOG502SN0Q">
    <property type="taxonomic scope" value="Eukaryota"/>
</dbReference>
<evidence type="ECO:0000313" key="4">
    <source>
        <dbReference type="Proteomes" id="UP000019373"/>
    </source>
</evidence>
<name>U1GP38_ENDPU</name>
<sequence length="189" mass="21695">MATEIPRRRRAPANSENQEKLSKTQYKLKRKNQTIHVFATISWNFKGTLHFYTGTGKGGRLIQADYVKILEEVVAPEWDENLILIEDNDGPHGTKGKANNKAKQAKIKLNIKWQAQPSNSPDLNPIETIWRIIKQRLKNRGVIFQTEALKAAIQEEWDKISIEEINNAISTMPDRVTCLQERFGKAIPY</sequence>
<accession>U1GP38</accession>
<dbReference type="Gene3D" id="3.30.420.10">
    <property type="entry name" value="Ribonuclease H-like superfamily/Ribonuclease H"/>
    <property type="match status" value="1"/>
</dbReference>
<dbReference type="HOGENOM" id="CLU_033666_0_6_1"/>
<dbReference type="GeneID" id="19236004"/>
<dbReference type="InterPro" id="IPR038717">
    <property type="entry name" value="Tc1-like_DDE_dom"/>
</dbReference>
<dbReference type="Proteomes" id="UP000019373">
    <property type="component" value="Unassembled WGS sequence"/>
</dbReference>
<gene>
    <name evidence="3" type="ORF">EPUS_00945</name>
</gene>
<dbReference type="AlphaFoldDB" id="U1GP38"/>
<dbReference type="EMBL" id="KE720941">
    <property type="protein sequence ID" value="ERF73691.1"/>
    <property type="molecule type" value="Genomic_DNA"/>
</dbReference>
<dbReference type="Pfam" id="PF13358">
    <property type="entry name" value="DDE_3"/>
    <property type="match status" value="1"/>
</dbReference>
<keyword evidence="4" id="KW-1185">Reference proteome</keyword>
<protein>
    <recommendedName>
        <fullName evidence="2">Tc1-like transposase DDE domain-containing protein</fullName>
    </recommendedName>
</protein>